<dbReference type="Gene3D" id="2.40.50.140">
    <property type="entry name" value="Nucleic acid-binding proteins"/>
    <property type="match status" value="1"/>
</dbReference>
<reference evidence="1 2" key="1">
    <citation type="submission" date="2018-11" db="EMBL/GenBank/DDBJ databases">
        <authorList>
            <consortium name="Pathogen Informatics"/>
        </authorList>
    </citation>
    <scope>NUCLEOTIDE SEQUENCE [LARGE SCALE GENOMIC DNA]</scope>
</reference>
<dbReference type="InterPro" id="IPR049408">
    <property type="entry name" value="UVSSA_N_a-solenoid_rpt"/>
</dbReference>
<sequence>MSTANLKAGSPTRTKDGNEVRTVKVADRTGCINLSVWNEKGALIAPCDTLQLLQGVEMKAKCKRRSGQPEKPTNLPDLLEYLTTRGKQDLDPALLRDLKQLLVSVSCYSASAEAIEEAHRLLFLHMQRPHAEIRLGSLTILDILSSPDAIGEADIPSSTASRVAFKFRELTIMQLQVCNTLGPCRLLLFLLLLLPPPPPPPSSSSSSSSSPSCILSFLSFYLYLLDCLYMFALSDLIPETVFFCGCRVDF</sequence>
<dbReference type="Proteomes" id="UP000281553">
    <property type="component" value="Unassembled WGS sequence"/>
</dbReference>
<accession>A0A3P7LU87</accession>
<evidence type="ECO:0000313" key="2">
    <source>
        <dbReference type="Proteomes" id="UP000281553"/>
    </source>
</evidence>
<proteinExistence type="predicted"/>
<dbReference type="AlphaFoldDB" id="A0A3P7LU87"/>
<dbReference type="InterPro" id="IPR012340">
    <property type="entry name" value="NA-bd_OB-fold"/>
</dbReference>
<dbReference type="OrthoDB" id="295715at2759"/>
<keyword evidence="2" id="KW-1185">Reference proteome</keyword>
<protein>
    <recommendedName>
        <fullName evidence="3">OB domain-containing protein</fullName>
    </recommendedName>
</protein>
<dbReference type="Pfam" id="PF20867">
    <property type="entry name" value="UVSSA_N"/>
    <property type="match status" value="1"/>
</dbReference>
<name>A0A3P7LU87_DIBLA</name>
<evidence type="ECO:0008006" key="3">
    <source>
        <dbReference type="Google" id="ProtNLM"/>
    </source>
</evidence>
<organism evidence="1 2">
    <name type="scientific">Dibothriocephalus latus</name>
    <name type="common">Fish tapeworm</name>
    <name type="synonym">Diphyllobothrium latum</name>
    <dbReference type="NCBI Taxonomy" id="60516"/>
    <lineage>
        <taxon>Eukaryota</taxon>
        <taxon>Metazoa</taxon>
        <taxon>Spiralia</taxon>
        <taxon>Lophotrochozoa</taxon>
        <taxon>Platyhelminthes</taxon>
        <taxon>Cestoda</taxon>
        <taxon>Eucestoda</taxon>
        <taxon>Diphyllobothriidea</taxon>
        <taxon>Diphyllobothriidae</taxon>
        <taxon>Dibothriocephalus</taxon>
    </lineage>
</organism>
<dbReference type="EMBL" id="UYRU01067033">
    <property type="protein sequence ID" value="VDN16780.1"/>
    <property type="molecule type" value="Genomic_DNA"/>
</dbReference>
<evidence type="ECO:0000313" key="1">
    <source>
        <dbReference type="EMBL" id="VDN16780.1"/>
    </source>
</evidence>
<gene>
    <name evidence="1" type="ORF">DILT_LOCUS12611</name>
</gene>
<dbReference type="SUPFAM" id="SSF50249">
    <property type="entry name" value="Nucleic acid-binding proteins"/>
    <property type="match status" value="1"/>
</dbReference>